<evidence type="ECO:0000256" key="2">
    <source>
        <dbReference type="SAM" id="Phobius"/>
    </source>
</evidence>
<evidence type="ECO:0000256" key="1">
    <source>
        <dbReference type="SAM" id="MobiDB-lite"/>
    </source>
</evidence>
<evidence type="ECO:0000313" key="3">
    <source>
        <dbReference type="EMBL" id="GIQ79585.1"/>
    </source>
</evidence>
<gene>
    <name evidence="3" type="ORF">KIPB_000249</name>
</gene>
<proteinExistence type="predicted"/>
<evidence type="ECO:0000313" key="4">
    <source>
        <dbReference type="Proteomes" id="UP000265618"/>
    </source>
</evidence>
<accession>A0A9K3CNI1</accession>
<feature type="region of interest" description="Disordered" evidence="1">
    <location>
        <begin position="359"/>
        <end position="445"/>
    </location>
</feature>
<comment type="caution">
    <text evidence="3">The sequence shown here is derived from an EMBL/GenBank/DDBJ whole genome shotgun (WGS) entry which is preliminary data.</text>
</comment>
<keyword evidence="2" id="KW-0472">Membrane</keyword>
<sequence length="445" mass="47923">MSIFAKAKEAGNKILCLVCCIVFTGPVLMLIGVIMLIASLDNTENKEAAVDQWVTTNALWATEASSWTTMMNNAALIPQVKAGFSTFASTSYPSFSQVTTAASAIIESKDDDDFAEQYRGLPTAANAPSDITFVSGTWYPLGDNYPGTEEVYVNQSGTVGKGDFATGSITVHFDATTSPDSTVHLNEGWYKKYTVSTQSFNSTQSSTFISWYTNNCANGIVNDYNLYTTSRSYYCYGLKKVSGSLEFVLDFTGGYSTGAGTVDSENVNSLSWSTCSATKDFGWTKVYTTERPSITSVTLASKASPWTEYDGFGPTTLESAVWAVAVFWIGLLWTGSVVVCVVLAVKGCMSCFGMGKKDEQPAAPVPAGAQMPQQQYNNPAAGGYNAQQPPAYAQQPQQYNQGPPGQYTQPPPQYAQQPPQYAQQPPQYAQQPGQYGSPAPAPSPY</sequence>
<reference evidence="3 4" key="1">
    <citation type="journal article" date="2018" name="PLoS ONE">
        <title>The draft genome of Kipferlia bialata reveals reductive genome evolution in fornicate parasites.</title>
        <authorList>
            <person name="Tanifuji G."/>
            <person name="Takabayashi S."/>
            <person name="Kume K."/>
            <person name="Takagi M."/>
            <person name="Nakayama T."/>
            <person name="Kamikawa R."/>
            <person name="Inagaki Y."/>
            <person name="Hashimoto T."/>
        </authorList>
    </citation>
    <scope>NUCLEOTIDE SEQUENCE [LARGE SCALE GENOMIC DNA]</scope>
    <source>
        <strain evidence="3">NY0173</strain>
    </source>
</reference>
<name>A0A9K3CNI1_9EUKA</name>
<keyword evidence="4" id="KW-1185">Reference proteome</keyword>
<dbReference type="EMBL" id="BDIP01000024">
    <property type="protein sequence ID" value="GIQ79585.1"/>
    <property type="molecule type" value="Genomic_DNA"/>
</dbReference>
<dbReference type="Proteomes" id="UP000265618">
    <property type="component" value="Unassembled WGS sequence"/>
</dbReference>
<feature type="transmembrane region" description="Helical" evidence="2">
    <location>
        <begin position="14"/>
        <end position="38"/>
    </location>
</feature>
<organism evidence="3 4">
    <name type="scientific">Kipferlia bialata</name>
    <dbReference type="NCBI Taxonomy" id="797122"/>
    <lineage>
        <taxon>Eukaryota</taxon>
        <taxon>Metamonada</taxon>
        <taxon>Carpediemonas-like organisms</taxon>
        <taxon>Kipferlia</taxon>
    </lineage>
</organism>
<keyword evidence="2" id="KW-1133">Transmembrane helix</keyword>
<feature type="compositionally biased region" description="Low complexity" evidence="1">
    <location>
        <begin position="383"/>
        <end position="436"/>
    </location>
</feature>
<keyword evidence="2" id="KW-0812">Transmembrane</keyword>
<feature type="transmembrane region" description="Helical" evidence="2">
    <location>
        <begin position="320"/>
        <end position="345"/>
    </location>
</feature>
<dbReference type="AlphaFoldDB" id="A0A9K3CNI1"/>
<protein>
    <submittedName>
        <fullName evidence="3">Uncharacterized protein</fullName>
    </submittedName>
</protein>